<reference evidence="2 3" key="1">
    <citation type="submission" date="2009-11" db="EMBL/GenBank/DDBJ databases">
        <title>Annotation of Allomyces macrogynus ATCC 38327.</title>
        <authorList>
            <consortium name="The Broad Institute Genome Sequencing Platform"/>
            <person name="Russ C."/>
            <person name="Cuomo C."/>
            <person name="Burger G."/>
            <person name="Gray M.W."/>
            <person name="Holland P.W.H."/>
            <person name="King N."/>
            <person name="Lang F.B.F."/>
            <person name="Roger A.J."/>
            <person name="Ruiz-Trillo I."/>
            <person name="Young S.K."/>
            <person name="Zeng Q."/>
            <person name="Gargeya S."/>
            <person name="Fitzgerald M."/>
            <person name="Haas B."/>
            <person name="Abouelleil A."/>
            <person name="Alvarado L."/>
            <person name="Arachchi H.M."/>
            <person name="Berlin A."/>
            <person name="Chapman S.B."/>
            <person name="Gearin G."/>
            <person name="Goldberg J."/>
            <person name="Griggs A."/>
            <person name="Gujja S."/>
            <person name="Hansen M."/>
            <person name="Heiman D."/>
            <person name="Howarth C."/>
            <person name="Larimer J."/>
            <person name="Lui A."/>
            <person name="MacDonald P.J.P."/>
            <person name="McCowen C."/>
            <person name="Montmayeur A."/>
            <person name="Murphy C."/>
            <person name="Neiman D."/>
            <person name="Pearson M."/>
            <person name="Priest M."/>
            <person name="Roberts A."/>
            <person name="Saif S."/>
            <person name="Shea T."/>
            <person name="Sisk P."/>
            <person name="Stolte C."/>
            <person name="Sykes S."/>
            <person name="Wortman J."/>
            <person name="Nusbaum C."/>
            <person name="Birren B."/>
        </authorList>
    </citation>
    <scope>NUCLEOTIDE SEQUENCE [LARGE SCALE GENOMIC DNA]</scope>
    <source>
        <strain evidence="2 3">ATCC 38327</strain>
    </source>
</reference>
<feature type="region of interest" description="Disordered" evidence="1">
    <location>
        <begin position="152"/>
        <end position="180"/>
    </location>
</feature>
<dbReference type="EMBL" id="GG745364">
    <property type="protein sequence ID" value="KNE70153.1"/>
    <property type="molecule type" value="Genomic_DNA"/>
</dbReference>
<reference evidence="3" key="2">
    <citation type="submission" date="2009-11" db="EMBL/GenBank/DDBJ databases">
        <title>The Genome Sequence of Allomyces macrogynus strain ATCC 38327.</title>
        <authorList>
            <consortium name="The Broad Institute Genome Sequencing Platform"/>
            <person name="Russ C."/>
            <person name="Cuomo C."/>
            <person name="Shea T."/>
            <person name="Young S.K."/>
            <person name="Zeng Q."/>
            <person name="Koehrsen M."/>
            <person name="Haas B."/>
            <person name="Borodovsky M."/>
            <person name="Guigo R."/>
            <person name="Alvarado L."/>
            <person name="Berlin A."/>
            <person name="Borenstein D."/>
            <person name="Chen Z."/>
            <person name="Engels R."/>
            <person name="Freedman E."/>
            <person name="Gellesch M."/>
            <person name="Goldberg J."/>
            <person name="Griggs A."/>
            <person name="Gujja S."/>
            <person name="Heiman D."/>
            <person name="Hepburn T."/>
            <person name="Howarth C."/>
            <person name="Jen D."/>
            <person name="Larson L."/>
            <person name="Lewis B."/>
            <person name="Mehta T."/>
            <person name="Park D."/>
            <person name="Pearson M."/>
            <person name="Roberts A."/>
            <person name="Saif S."/>
            <person name="Shenoy N."/>
            <person name="Sisk P."/>
            <person name="Stolte C."/>
            <person name="Sykes S."/>
            <person name="Walk T."/>
            <person name="White J."/>
            <person name="Yandava C."/>
            <person name="Burger G."/>
            <person name="Gray M.W."/>
            <person name="Holland P.W.H."/>
            <person name="King N."/>
            <person name="Lang F.B.F."/>
            <person name="Roger A.J."/>
            <person name="Ruiz-Trillo I."/>
            <person name="Lander E."/>
            <person name="Nusbaum C."/>
        </authorList>
    </citation>
    <scope>NUCLEOTIDE SEQUENCE [LARGE SCALE GENOMIC DNA]</scope>
    <source>
        <strain evidence="3">ATCC 38327</strain>
    </source>
</reference>
<dbReference type="VEuPathDB" id="FungiDB:AMAG_15126"/>
<feature type="compositionally biased region" description="Basic and acidic residues" evidence="1">
    <location>
        <begin position="163"/>
        <end position="172"/>
    </location>
</feature>
<dbReference type="OrthoDB" id="5569566at2759"/>
<keyword evidence="3" id="KW-1185">Reference proteome</keyword>
<evidence type="ECO:0000256" key="1">
    <source>
        <dbReference type="SAM" id="MobiDB-lite"/>
    </source>
</evidence>
<dbReference type="Proteomes" id="UP000054350">
    <property type="component" value="Unassembled WGS sequence"/>
</dbReference>
<feature type="region of interest" description="Disordered" evidence="1">
    <location>
        <begin position="86"/>
        <end position="107"/>
    </location>
</feature>
<feature type="region of interest" description="Disordered" evidence="1">
    <location>
        <begin position="40"/>
        <end position="66"/>
    </location>
</feature>
<evidence type="ECO:0000313" key="3">
    <source>
        <dbReference type="Proteomes" id="UP000054350"/>
    </source>
</evidence>
<feature type="compositionally biased region" description="Polar residues" evidence="1">
    <location>
        <begin position="40"/>
        <end position="56"/>
    </location>
</feature>
<organism evidence="2 3">
    <name type="scientific">Allomyces macrogynus (strain ATCC 38327)</name>
    <name type="common">Allomyces javanicus var. macrogynus</name>
    <dbReference type="NCBI Taxonomy" id="578462"/>
    <lineage>
        <taxon>Eukaryota</taxon>
        <taxon>Fungi</taxon>
        <taxon>Fungi incertae sedis</taxon>
        <taxon>Blastocladiomycota</taxon>
        <taxon>Blastocladiomycetes</taxon>
        <taxon>Blastocladiales</taxon>
        <taxon>Blastocladiaceae</taxon>
        <taxon>Allomyces</taxon>
    </lineage>
</organism>
<proteinExistence type="predicted"/>
<name>A0A0L0T5T4_ALLM3</name>
<dbReference type="AlphaFoldDB" id="A0A0L0T5T4"/>
<gene>
    <name evidence="2" type="ORF">AMAG_15126</name>
</gene>
<feature type="compositionally biased region" description="Polar residues" evidence="1">
    <location>
        <begin position="86"/>
        <end position="98"/>
    </location>
</feature>
<protein>
    <submittedName>
        <fullName evidence="2">Uncharacterized protein</fullName>
    </submittedName>
</protein>
<sequence>MASPDRPHPAASAPLRPPLAGCSVPFTALFAAVSSCLRPASSSRGEFSRIPTTSPTTDPPALSSKPRHLVDSFSVASSIHALDIPSASTDLGTTHSPSFQPPAWDRRAPPAIGAEVPRPKGTRVLAALKSLLAAPRRQVSGWWSEYNSLSDLPGGGGDASPSPHDEREDPVHEQQSTAMWPAALQVDDYNDLGVGKRSPIWYEHSAPSPVEVPLHVVSAAAAGHSRGVM</sequence>
<evidence type="ECO:0000313" key="2">
    <source>
        <dbReference type="EMBL" id="KNE70153.1"/>
    </source>
</evidence>
<accession>A0A0L0T5T4</accession>